<reference evidence="2" key="1">
    <citation type="submission" date="2023-10" db="EMBL/GenBank/DDBJ databases">
        <authorList>
            <person name="Chen Y."/>
            <person name="Shah S."/>
            <person name="Dougan E. K."/>
            <person name="Thang M."/>
            <person name="Chan C."/>
        </authorList>
    </citation>
    <scope>NUCLEOTIDE SEQUENCE [LARGE SCALE GENOMIC DNA]</scope>
</reference>
<gene>
    <name evidence="2" type="ORF">PCOR1329_LOCUS46143</name>
</gene>
<name>A0ABN9U8R4_9DINO</name>
<accession>A0ABN9U8R4</accession>
<proteinExistence type="predicted"/>
<dbReference type="EMBL" id="CAUYUJ010015549">
    <property type="protein sequence ID" value="CAK0855369.1"/>
    <property type="molecule type" value="Genomic_DNA"/>
</dbReference>
<evidence type="ECO:0000313" key="2">
    <source>
        <dbReference type="EMBL" id="CAK0855369.1"/>
    </source>
</evidence>
<keyword evidence="3" id="KW-1185">Reference proteome</keyword>
<comment type="caution">
    <text evidence="2">The sequence shown here is derived from an EMBL/GenBank/DDBJ whole genome shotgun (WGS) entry which is preliminary data.</text>
</comment>
<feature type="region of interest" description="Disordered" evidence="1">
    <location>
        <begin position="123"/>
        <end position="154"/>
    </location>
</feature>
<sequence>VALPPEPDWPERLKGKSIACDGSRSTPLRLTLEQVLDGLPPPGVAASTEAADLAAGFARAAALGATLVLLPPAERRAAATSARVWVSAEEWHRIVDALCTRGIAGPTEQSKIATRDGRPLLNGAFGAVKPRDPLARRRGGAGGPASRPITNLIPPNACRAATQSEAPELPTTSQLNGLALAETEDLPSSGADRKANFYVFRAPGPRRPRTALGAPAPADLVGGQAGASTHVCLKVTGMGWISAAGATTHRRRNMRAWLVYIDNLEIAEVAGKSEAAELKGAAPSPLTEARACREQVGSRGPPGKDIHRVARATALGELVDGMEGIRRPLEGCYLTDGRAGLGAAWNLLLSSALSALCVADLRLKVDHLVAASDASEMAGAEETALIALFDGIGGGRRALEIRGLAPAIHLSFEIDAAAVRAARRAIPSTIHLGDASAADPRDLAKRKRGRGRILRVLVMGGWAASRAKDALRST</sequence>
<evidence type="ECO:0000313" key="3">
    <source>
        <dbReference type="Proteomes" id="UP001189429"/>
    </source>
</evidence>
<dbReference type="Gene3D" id="3.40.50.150">
    <property type="entry name" value="Vaccinia Virus protein VP39"/>
    <property type="match status" value="1"/>
</dbReference>
<dbReference type="SUPFAM" id="SSF53335">
    <property type="entry name" value="S-adenosyl-L-methionine-dependent methyltransferases"/>
    <property type="match status" value="1"/>
</dbReference>
<evidence type="ECO:0000256" key="1">
    <source>
        <dbReference type="SAM" id="MobiDB-lite"/>
    </source>
</evidence>
<feature type="non-terminal residue" evidence="2">
    <location>
        <position position="1"/>
    </location>
</feature>
<evidence type="ECO:0008006" key="4">
    <source>
        <dbReference type="Google" id="ProtNLM"/>
    </source>
</evidence>
<protein>
    <recommendedName>
        <fullName evidence="4">RNA-directed RNA polymerase</fullName>
    </recommendedName>
</protein>
<organism evidence="2 3">
    <name type="scientific">Prorocentrum cordatum</name>
    <dbReference type="NCBI Taxonomy" id="2364126"/>
    <lineage>
        <taxon>Eukaryota</taxon>
        <taxon>Sar</taxon>
        <taxon>Alveolata</taxon>
        <taxon>Dinophyceae</taxon>
        <taxon>Prorocentrales</taxon>
        <taxon>Prorocentraceae</taxon>
        <taxon>Prorocentrum</taxon>
    </lineage>
</organism>
<dbReference type="InterPro" id="IPR029063">
    <property type="entry name" value="SAM-dependent_MTases_sf"/>
</dbReference>
<dbReference type="Proteomes" id="UP001189429">
    <property type="component" value="Unassembled WGS sequence"/>
</dbReference>
<feature type="non-terminal residue" evidence="2">
    <location>
        <position position="474"/>
    </location>
</feature>